<proteinExistence type="predicted"/>
<dbReference type="AlphaFoldDB" id="A0AAD7CC36"/>
<reference evidence="2" key="1">
    <citation type="submission" date="2023-03" db="EMBL/GenBank/DDBJ databases">
        <title>Massive genome expansion in bonnet fungi (Mycena s.s.) driven by repeated elements and novel gene families across ecological guilds.</title>
        <authorList>
            <consortium name="Lawrence Berkeley National Laboratory"/>
            <person name="Harder C.B."/>
            <person name="Miyauchi S."/>
            <person name="Viragh M."/>
            <person name="Kuo A."/>
            <person name="Thoen E."/>
            <person name="Andreopoulos B."/>
            <person name="Lu D."/>
            <person name="Skrede I."/>
            <person name="Drula E."/>
            <person name="Henrissat B."/>
            <person name="Morin E."/>
            <person name="Kohler A."/>
            <person name="Barry K."/>
            <person name="LaButti K."/>
            <person name="Morin E."/>
            <person name="Salamov A."/>
            <person name="Lipzen A."/>
            <person name="Mereny Z."/>
            <person name="Hegedus B."/>
            <person name="Baldrian P."/>
            <person name="Stursova M."/>
            <person name="Weitz H."/>
            <person name="Taylor A."/>
            <person name="Grigoriev I.V."/>
            <person name="Nagy L.G."/>
            <person name="Martin F."/>
            <person name="Kauserud H."/>
        </authorList>
    </citation>
    <scope>NUCLEOTIDE SEQUENCE</scope>
    <source>
        <strain evidence="2">9284</strain>
    </source>
</reference>
<organism evidence="2 3">
    <name type="scientific">Roridomyces roridus</name>
    <dbReference type="NCBI Taxonomy" id="1738132"/>
    <lineage>
        <taxon>Eukaryota</taxon>
        <taxon>Fungi</taxon>
        <taxon>Dikarya</taxon>
        <taxon>Basidiomycota</taxon>
        <taxon>Agaricomycotina</taxon>
        <taxon>Agaricomycetes</taxon>
        <taxon>Agaricomycetidae</taxon>
        <taxon>Agaricales</taxon>
        <taxon>Marasmiineae</taxon>
        <taxon>Mycenaceae</taxon>
        <taxon>Roridomyces</taxon>
    </lineage>
</organism>
<gene>
    <name evidence="2" type="ORF">FB45DRAFT_898208</name>
</gene>
<feature type="coiled-coil region" evidence="1">
    <location>
        <begin position="11"/>
        <end position="38"/>
    </location>
</feature>
<evidence type="ECO:0000256" key="1">
    <source>
        <dbReference type="SAM" id="Coils"/>
    </source>
</evidence>
<dbReference type="Proteomes" id="UP001221142">
    <property type="component" value="Unassembled WGS sequence"/>
</dbReference>
<sequence>MLSSRFHRVRIAQIEQQMHVLENQMSLLRAEKETIEDDLATIVYPILTLPHEITSKIFVHYVDDRWRHSPLELRAVCNSWRQVALSTCWLYTRITSRHVDHLAAWLPLSGDLPLTLDFNSYYPSSSSEFRMLCQLLSDYSARWQSLTLTTIHGGVMPVHLPGTFSSLETVYFNSFCWASSEAVTIPMLHAPRLGALQLDCGRLMSQWHTVLPWPQLTKLDVNKGLEQWWQILPHTPNLEALRITDGFRNGIPENQFQFMPMIVLPHLRTLEFQFIDCCDMFEHLTSPALQNLIIPVTSDWKWDLMEPFVARSRCTIRNVELRISQEEDEDVVVRFFEEFRLSSVRQLTIIAPTKDTLLLVVNTLCDDDHLIPMLETLRIVDFQFQAPLIPIADMLSARSQRVLTEDESKTMANLKSFELTFSSEVLSSRDDSELHDDLGVQLDQALETLCHLQSKGLRVDIQTTFDRMGSAIDLDMIKRIRADGDSFKT</sequence>
<keyword evidence="1" id="KW-0175">Coiled coil</keyword>
<name>A0AAD7CC36_9AGAR</name>
<evidence type="ECO:0000313" key="3">
    <source>
        <dbReference type="Proteomes" id="UP001221142"/>
    </source>
</evidence>
<accession>A0AAD7CC36</accession>
<dbReference type="EMBL" id="JARKIF010000003">
    <property type="protein sequence ID" value="KAJ7644563.1"/>
    <property type="molecule type" value="Genomic_DNA"/>
</dbReference>
<evidence type="ECO:0000313" key="2">
    <source>
        <dbReference type="EMBL" id="KAJ7644563.1"/>
    </source>
</evidence>
<comment type="caution">
    <text evidence="2">The sequence shown here is derived from an EMBL/GenBank/DDBJ whole genome shotgun (WGS) entry which is preliminary data.</text>
</comment>
<keyword evidence="3" id="KW-1185">Reference proteome</keyword>
<evidence type="ECO:0008006" key="4">
    <source>
        <dbReference type="Google" id="ProtNLM"/>
    </source>
</evidence>
<protein>
    <recommendedName>
        <fullName evidence="4">F-box domain-containing protein</fullName>
    </recommendedName>
</protein>